<accession>A0ABY0DSC0</accession>
<dbReference type="InterPro" id="IPR011049">
    <property type="entry name" value="Serralysin-like_metalloprot_C"/>
</dbReference>
<proteinExistence type="predicted"/>
<dbReference type="InterPro" id="IPR018511">
    <property type="entry name" value="Hemolysin-typ_Ca-bd_CS"/>
</dbReference>
<feature type="domain" description="Bacterial Ig-like" evidence="8">
    <location>
        <begin position="531"/>
        <end position="603"/>
    </location>
</feature>
<evidence type="ECO:0000256" key="2">
    <source>
        <dbReference type="ARBA" id="ARBA00004613"/>
    </source>
</evidence>
<feature type="domain" description="Bacterial Ig-like" evidence="8">
    <location>
        <begin position="609"/>
        <end position="700"/>
    </location>
</feature>
<evidence type="ECO:0008006" key="11">
    <source>
        <dbReference type="Google" id="ProtNLM"/>
    </source>
</evidence>
<feature type="compositionally biased region" description="Polar residues" evidence="5">
    <location>
        <begin position="1562"/>
        <end position="1574"/>
    </location>
</feature>
<reference evidence="9 10" key="1">
    <citation type="submission" date="2018-10" db="EMBL/GenBank/DDBJ databases">
        <title>Bradyrhizobium sp. nov., isolated from effective nodules of peanut in China.</title>
        <authorList>
            <person name="Li Y."/>
        </authorList>
    </citation>
    <scope>NUCLEOTIDE SEQUENCE [LARGE SCALE GENOMIC DNA]</scope>
    <source>
        <strain evidence="9 10">CCBAU 51781</strain>
    </source>
</reference>
<evidence type="ECO:0000256" key="3">
    <source>
        <dbReference type="ARBA" id="ARBA00022525"/>
    </source>
</evidence>
<dbReference type="Pfam" id="PF19077">
    <property type="entry name" value="Big_13"/>
    <property type="match status" value="13"/>
</dbReference>
<evidence type="ECO:0000259" key="8">
    <source>
        <dbReference type="Pfam" id="PF19077"/>
    </source>
</evidence>
<feature type="domain" description="Bacterial Ig-like" evidence="8">
    <location>
        <begin position="793"/>
        <end position="884"/>
    </location>
</feature>
<feature type="domain" description="Bacterial Ig-like" evidence="8">
    <location>
        <begin position="715"/>
        <end position="787"/>
    </location>
</feature>
<dbReference type="InterPro" id="IPR006860">
    <property type="entry name" value="FecR"/>
</dbReference>
<dbReference type="InterPro" id="IPR001343">
    <property type="entry name" value="Hemolysn_Ca-bd"/>
</dbReference>
<feature type="domain" description="Bacterial Ig-like" evidence="8">
    <location>
        <begin position="1161"/>
        <end position="1252"/>
    </location>
</feature>
<dbReference type="Pfam" id="PF04773">
    <property type="entry name" value="FecR"/>
    <property type="match status" value="1"/>
</dbReference>
<evidence type="ECO:0000259" key="7">
    <source>
        <dbReference type="Pfam" id="PF08548"/>
    </source>
</evidence>
<evidence type="ECO:0000259" key="6">
    <source>
        <dbReference type="Pfam" id="PF04773"/>
    </source>
</evidence>
<keyword evidence="10" id="KW-1185">Reference proteome</keyword>
<comment type="caution">
    <text evidence="9">The sequence shown here is derived from an EMBL/GenBank/DDBJ whole genome shotgun (WGS) entry which is preliminary data.</text>
</comment>
<evidence type="ECO:0000256" key="5">
    <source>
        <dbReference type="SAM" id="MobiDB-lite"/>
    </source>
</evidence>
<dbReference type="Pfam" id="PF00353">
    <property type="entry name" value="HemolysinCabind"/>
    <property type="match status" value="9"/>
</dbReference>
<evidence type="ECO:0000313" key="9">
    <source>
        <dbReference type="EMBL" id="RXG99135.1"/>
    </source>
</evidence>
<dbReference type="Proteomes" id="UP000289946">
    <property type="component" value="Unassembled WGS sequence"/>
</dbReference>
<feature type="region of interest" description="Disordered" evidence="5">
    <location>
        <begin position="1249"/>
        <end position="1276"/>
    </location>
</feature>
<feature type="domain" description="Bacterial Ig-like" evidence="8">
    <location>
        <begin position="899"/>
        <end position="971"/>
    </location>
</feature>
<protein>
    <recommendedName>
        <fullName evidence="11">FecR protein domain-containing protein</fullName>
    </recommendedName>
</protein>
<organism evidence="9 10">
    <name type="scientific">Bradyrhizobium zhanjiangense</name>
    <dbReference type="NCBI Taxonomy" id="1325107"/>
    <lineage>
        <taxon>Bacteria</taxon>
        <taxon>Pseudomonadati</taxon>
        <taxon>Pseudomonadota</taxon>
        <taxon>Alphaproteobacteria</taxon>
        <taxon>Hyphomicrobiales</taxon>
        <taxon>Nitrobacteraceae</taxon>
        <taxon>Bradyrhizobium</taxon>
    </lineage>
</organism>
<gene>
    <name evidence="9" type="ORF">EAS62_03445</name>
</gene>
<dbReference type="Pfam" id="PF08548">
    <property type="entry name" value="Peptidase_M10_C"/>
    <property type="match status" value="1"/>
</dbReference>
<feature type="domain" description="Bacterial Ig-like" evidence="8">
    <location>
        <begin position="1083"/>
        <end position="1155"/>
    </location>
</feature>
<keyword evidence="4" id="KW-0677">Repeat</keyword>
<feature type="domain" description="Bacterial Ig-like" evidence="8">
    <location>
        <begin position="1380"/>
        <end position="1450"/>
    </location>
</feature>
<feature type="domain" description="Bacterial Ig-like" evidence="8">
    <location>
        <begin position="1259"/>
        <end position="1365"/>
    </location>
</feature>
<evidence type="ECO:0000313" key="10">
    <source>
        <dbReference type="Proteomes" id="UP000289946"/>
    </source>
</evidence>
<feature type="region of interest" description="Disordered" evidence="5">
    <location>
        <begin position="1548"/>
        <end position="1574"/>
    </location>
</feature>
<dbReference type="PROSITE" id="PS00330">
    <property type="entry name" value="HEMOLYSIN_CALCIUM"/>
    <property type="match status" value="3"/>
</dbReference>
<dbReference type="EMBL" id="RDRA01000002">
    <property type="protein sequence ID" value="RXG99135.1"/>
    <property type="molecule type" value="Genomic_DNA"/>
</dbReference>
<sequence length="3342" mass="328408">MGHYLNTPLNQKLDVAGSEVASESFSFPEPRPANALIIPDAHLLFSGEYARSGHDLIISDPNHRITIPNYFLGEKRSPLSSADGALLDARVVEALTGYLTFAQAGGNAAAGKVIGHVATITGSASIVRNGVTIEANNGDVVYQNDIVQTGSSSTLGLVLIDGSTFNLSANARFMLNELGYEGQSSASGTLVSLTSGANHSLFTLVQGAASFVAGQVAKTGDMQVATPTAVIGIRGTAVLLNVDAVDGQVSVSVADQQDGQVHSVQVFKCVPTNLLQGVCTAGDPIGIVTSDGPSMTITPTANFEVITQAVSKSPGQVAQEFNAFQQVLTTYDIGKQIAPDTPAPSDGKRGDVDTKSLQKFAGSPPPSPTEAPTTVVADDVKGQAGGGSITPTFAPLASITGGSASASKPLVPTLDTTQVIALVSLAPVTIASAGGPTNQGGQTISGTVDASLVGTTVTLYDTYNGVTTQIGKVTVGSGGVWSTAVTLAGDGDHSIVALDASANVSTSVPVVFTLDTTAPTVAITSAGGPVNQASQTITGTVGVADAGATVTILDGATAIGTAIVQANGSWSTTITLNNGPNSLTARVSDAAGNTATSSAVVYTLSTTGPTVTEALVADTGTSASDHVTANPALSGTGLANTVVHLTIDGVLSTATATADAQGAWSFTPSGLADGPHTIVASQTDSFGNTGSASLSFSLDTTAPAVAITSAGGPVNQASQTITGTVGIADAGATVTILDGTTAIGTATVLGNGSWSSTVTLNNGQNSLTARVSDAAGNTATSSAVVYTLSTTGPTVTETLVADTGTSATDHVTANPALNGTGLANTAVHFTIDGSPIAATVTADAQGAWSFTPSGLADGPHTIVASQTDSFGNTGSASLSFTLDTTAPAVAITSSGGPVNQASQTITGTVDVADAGATVTILDGTTAIGTAIVQGNGSWSSTVTLNNGQNSLTARVSDAAGNTATSSAVVYTLSTTGPTVTETLVADTGTSATDHVTANPALSGTGLANTVVHLTIDGVLSTATVTADAQGAWSFTPSGLADGPHTIVASQSDSFGNTGSASLSFSLDTTAPAVAITSAGGPVNQASQTITGTVGIADAGATVTILDGTTAIGTATVQGNGSWSSTVTLNNGPNSLTARVSDAAGNTATSSAVVYTLSTTGPTVTEALVADTGTSATDHVTANPALSGTGLANTAVHLTIDGVLSTATATADAQGAWSFTPSGLADGPHTIVASQIDPFGNTGSASLSFTLDTTAPGGGTPDLTAGSDSGSSGTDNITSATSPSFTVALSPAAAIGDTVQLLLGGSPLAHPVTHVITAADVTAGSVSLTVTAGDLGADGAKQVTAQFSDAAGNSSTTASLSFTLDTTAPTVAITSAGGPVNQASQTITGTVGIADAGATVTILDGTTTIGTATVLGNGSWSSTVTLNNGQNSLTARVSDAAGNTATSGAVVYTLSTTGPTVTEALVADTGTSATDHVTANPALNGTGLANTAVHFTIDGSPIAATVTADAQGAWSFTPSGLADGPHTIVASQTDTFGNTGSASLGFTLDTTAPGGGTPDLTAGSDSGSSNTDNITSATSPSFTVALSPTAAIGDTVQLLLGGSPLAHPVTHVITAADVTAGSVSLTVTAGDLGADGAKQVPAQFSDAAGNSSTTAALSFTLDTTAPAVAITSAGGPVNQASQTITGTVGIADAGATVTILDGTTAIGTATVQGNGSWSSTVTLNNGPNSLTARVSDAAGNTATSSAVVYFVGVPGAILGDAGDNILTGTAGNDIFQGFGGNDIFNGLSGVDRAAYVDATGGITADLTAGTVTGPGVGTDTLIGIEAIQGSNFADHYSAVGFSGNSGVPGTPIGFNSFEGMGGDDIITGTVNPSGESLTRISYVSATAAVVVDLAAGTANGDASVGNDTFTNVNSVIGSAFGDTLRGSDNPNGTFEQYDGRAGNDLIDGRGGYDFAIYNNDVATATGITVNLATGTVTGDATIGTDTLRSVEAVRGTNFADTYDATGFSGTSTNAGSSGTFNNFEGMGGNDTIIGNGNTRIQYTQSSAGVTVDFLAGTAIGDASVGTDTFTGVNAVMGSMFADTFSGSGANENFMGLAGDDFIDGKGGFDTAQYANLTFTTGGISVHLAAGTVTGDASSGTDTLRSIEAIQGTNFIDAYDAINFGVTGAIDPATGLPYANVGNNGTFNQFEGMGGNDIITGNGNTRLIYANATGPVTITFSLNGWTSTTSGASGTVTGDGSVGTDTFSGVGSVSGSSFADTITGSNNPNNTSEDFSGRAGNDFIDGKGGFDRAFYNNDGTASGIQVDLASGVVTGDAAIGTDTLRSVEAIRGTAFADTYVATNFGASGPNLGDFGTFNEFEGMAGNDTITGNGNTRIAFYNALDGVTVDLAAGSSHGTASGDVAGTGTDTFTGVNAVRGSSFADVILGDANANTLDGRDGNDRIDGRGGADTLTGGNGSDTFVYADGGGADTITDFDRSQGDTIDLTGLSGIFTLADVQSKSTASAGNTIINFGSGNTLTLIGVTSLQQSDFIFPNATNGTSGSDVLLGTSQADAIYGLAGNDRLQGFGGNDLLDGGADFDRAVYTDATSGILVNLAAGTASGPAVGSDTLVAIEGAVGSDFADTFNATGFAGATGIPGTPVGFNEFEGRGGNDTILSAVNPLGAALTRVSYVSATAGVTVDIAAGTADGDGSVGHDTFVGSGIIAVWGSAFADTLFGSNNGFGTIEVFAGFAGNDVIDGRGGFDRVDYNNDPTTTSGITVNLAAGTLTGDATVGNDTLVSIEAVRGTNFSDTYNASGFGNTSTNSGSLGTFNEFTGEGGNDIIIGNGNTRIGFNNATAGVVVDIAAGTATGDSSVGSDTFTGVNAIMGTMFIDSLSGSSTNETFTGLGGNDTIDGRGGFDTASYHNIYLSTGSVTIDMATGTATGDSSIGVDTLRSIEAIQGTNLADTYVATGYGLAGALNVGNNGTFNQFEGLGGDDSITGNGNTRLIYTNATGPVTITFGLNSWTSTTSGASGTVTGDGSVGTDTFSGVGSVSGSSFADTITGSNNPNGTAEDFAGRAGNDFIDGKAGFDRAFYNNDGSASGIQVDLASGVVSGDATIGTDTLRSVEAIRGTALADTYVATNFGVSGPNVGDFGTFNEFEGMAGNDTITGNGNTRIAFYNALDGVTVDLAAGNSHGTVSGDAAGTGTDAFTGVNAVRGSAFADFVFGDAGNNTLDGQAGNDVIQGRGGADTLIGGAGSDQFVFAAVSDSTVASHDTISDFVHGADLIDTSAIAGVTNVQGLLSGNAQVAAHSIAWIQSGANTIVYVNSSGAAQNQGSADMEIVLTSVTANTLTNQDFLFQI</sequence>
<dbReference type="NCBIfam" id="NF033510">
    <property type="entry name" value="Ca_tandemer"/>
    <property type="match status" value="11"/>
</dbReference>
<feature type="domain" description="Peptidase M10 serralysin C-terminal" evidence="7">
    <location>
        <begin position="3222"/>
        <end position="3326"/>
    </location>
</feature>
<name>A0ABY0DSC0_9BRAD</name>
<evidence type="ECO:0000256" key="1">
    <source>
        <dbReference type="ARBA" id="ARBA00001913"/>
    </source>
</evidence>
<dbReference type="InterPro" id="IPR044016">
    <property type="entry name" value="Big_13"/>
</dbReference>
<feature type="domain" description="Bacterial Ig-like" evidence="8">
    <location>
        <begin position="977"/>
        <end position="1068"/>
    </location>
</feature>
<dbReference type="InterPro" id="IPR013858">
    <property type="entry name" value="Peptidase_M10B_C"/>
</dbReference>
<feature type="region of interest" description="Disordered" evidence="5">
    <location>
        <begin position="336"/>
        <end position="373"/>
    </location>
</feature>
<dbReference type="InterPro" id="IPR013783">
    <property type="entry name" value="Ig-like_fold"/>
</dbReference>
<dbReference type="SUPFAM" id="SSF51120">
    <property type="entry name" value="beta-Roll"/>
    <property type="match status" value="3"/>
</dbReference>
<feature type="domain" description="Bacterial Ig-like" evidence="8">
    <location>
        <begin position="1458"/>
        <end position="1549"/>
    </location>
</feature>
<feature type="region of interest" description="Disordered" evidence="5">
    <location>
        <begin position="2257"/>
        <end position="2276"/>
    </location>
</feature>
<dbReference type="Gene3D" id="2.60.40.10">
    <property type="entry name" value="Immunoglobulins"/>
    <property type="match status" value="14"/>
</dbReference>
<feature type="compositionally biased region" description="Low complexity" evidence="5">
    <location>
        <begin position="1261"/>
        <end position="1276"/>
    </location>
</feature>
<keyword evidence="3" id="KW-0964">Secreted</keyword>
<comment type="subcellular location">
    <subcellularLocation>
        <location evidence="2">Secreted</location>
    </subcellularLocation>
</comment>
<feature type="domain" description="FecR protein" evidence="6">
    <location>
        <begin position="146"/>
        <end position="254"/>
    </location>
</feature>
<dbReference type="Gene3D" id="2.150.10.10">
    <property type="entry name" value="Serralysin-like metalloprotease, C-terminal"/>
    <property type="match status" value="4"/>
</dbReference>
<evidence type="ECO:0000256" key="4">
    <source>
        <dbReference type="ARBA" id="ARBA00022737"/>
    </source>
</evidence>
<comment type="cofactor">
    <cofactor evidence="1">
        <name>Ca(2+)</name>
        <dbReference type="ChEBI" id="CHEBI:29108"/>
    </cofactor>
</comment>
<feature type="domain" description="Bacterial Ig-like" evidence="8">
    <location>
        <begin position="1556"/>
        <end position="1662"/>
    </location>
</feature>
<feature type="compositionally biased region" description="Polar residues" evidence="5">
    <location>
        <begin position="2257"/>
        <end position="2272"/>
    </location>
</feature>
<feature type="compositionally biased region" description="Basic and acidic residues" evidence="5">
    <location>
        <begin position="346"/>
        <end position="356"/>
    </location>
</feature>
<dbReference type="PANTHER" id="PTHR38731">
    <property type="entry name" value="LIPL45-RELATED LIPOPROTEIN-RELATED"/>
    <property type="match status" value="1"/>
</dbReference>
<feature type="domain" description="Bacterial Ig-like" evidence="8">
    <location>
        <begin position="1677"/>
        <end position="1746"/>
    </location>
</feature>